<comment type="caution">
    <text evidence="3">The sequence shown here is derived from an EMBL/GenBank/DDBJ whole genome shotgun (WGS) entry which is preliminary data.</text>
</comment>
<reference evidence="3" key="1">
    <citation type="journal article" date="2023" name="bioRxiv">
        <title>Scaffold-level genome assemblies of two parasitoid biocontrol wasps reveal the parthenogenesis mechanism and an associated novel virus.</title>
        <authorList>
            <person name="Inwood S."/>
            <person name="Skelly J."/>
            <person name="Guhlin J."/>
            <person name="Harrop T."/>
            <person name="Goldson S."/>
            <person name="Dearden P."/>
        </authorList>
    </citation>
    <scope>NUCLEOTIDE SEQUENCE</scope>
    <source>
        <strain evidence="3">Lincoln</strain>
        <tissue evidence="3">Whole body</tissue>
    </source>
</reference>
<gene>
    <name evidence="3" type="ORF">PV327_011062</name>
</gene>
<keyword evidence="2" id="KW-0472">Membrane</keyword>
<protein>
    <submittedName>
        <fullName evidence="3">Uncharacterized protein</fullName>
    </submittedName>
</protein>
<keyword evidence="2" id="KW-1133">Transmembrane helix</keyword>
<evidence type="ECO:0000313" key="3">
    <source>
        <dbReference type="EMBL" id="KAK0159490.1"/>
    </source>
</evidence>
<feature type="region of interest" description="Disordered" evidence="1">
    <location>
        <begin position="1"/>
        <end position="28"/>
    </location>
</feature>
<accession>A0AA39C7T3</accession>
<feature type="transmembrane region" description="Helical" evidence="2">
    <location>
        <begin position="50"/>
        <end position="72"/>
    </location>
</feature>
<dbReference type="AlphaFoldDB" id="A0AA39C7T3"/>
<dbReference type="Proteomes" id="UP001168972">
    <property type="component" value="Unassembled WGS sequence"/>
</dbReference>
<sequence>MPEEQESIGGMIAESNENGTEANYPSRSPIMKGKNTLAKVTLLDGTVKDFIIEVRAAIIIILSKLLVLCFGLEC</sequence>
<dbReference type="EMBL" id="JAQQBR010001888">
    <property type="protein sequence ID" value="KAK0159490.1"/>
    <property type="molecule type" value="Genomic_DNA"/>
</dbReference>
<proteinExistence type="predicted"/>
<evidence type="ECO:0000313" key="4">
    <source>
        <dbReference type="Proteomes" id="UP001168972"/>
    </source>
</evidence>
<feature type="compositionally biased region" description="Polar residues" evidence="1">
    <location>
        <begin position="15"/>
        <end position="26"/>
    </location>
</feature>
<reference evidence="3" key="2">
    <citation type="submission" date="2023-03" db="EMBL/GenBank/DDBJ databases">
        <authorList>
            <person name="Inwood S.N."/>
            <person name="Skelly J.G."/>
            <person name="Guhlin J."/>
            <person name="Harrop T.W.R."/>
            <person name="Goldson S.G."/>
            <person name="Dearden P.K."/>
        </authorList>
    </citation>
    <scope>NUCLEOTIDE SEQUENCE</scope>
    <source>
        <strain evidence="3">Lincoln</strain>
        <tissue evidence="3">Whole body</tissue>
    </source>
</reference>
<evidence type="ECO:0000256" key="1">
    <source>
        <dbReference type="SAM" id="MobiDB-lite"/>
    </source>
</evidence>
<evidence type="ECO:0000256" key="2">
    <source>
        <dbReference type="SAM" id="Phobius"/>
    </source>
</evidence>
<keyword evidence="4" id="KW-1185">Reference proteome</keyword>
<organism evidence="3 4">
    <name type="scientific">Microctonus hyperodae</name>
    <name type="common">Parasitoid wasp</name>
    <dbReference type="NCBI Taxonomy" id="165561"/>
    <lineage>
        <taxon>Eukaryota</taxon>
        <taxon>Metazoa</taxon>
        <taxon>Ecdysozoa</taxon>
        <taxon>Arthropoda</taxon>
        <taxon>Hexapoda</taxon>
        <taxon>Insecta</taxon>
        <taxon>Pterygota</taxon>
        <taxon>Neoptera</taxon>
        <taxon>Endopterygota</taxon>
        <taxon>Hymenoptera</taxon>
        <taxon>Apocrita</taxon>
        <taxon>Ichneumonoidea</taxon>
        <taxon>Braconidae</taxon>
        <taxon>Euphorinae</taxon>
        <taxon>Microctonus</taxon>
    </lineage>
</organism>
<name>A0AA39C7T3_MICHY</name>
<keyword evidence="2" id="KW-0812">Transmembrane</keyword>